<evidence type="ECO:0000313" key="4">
    <source>
        <dbReference type="Proteomes" id="UP000297907"/>
    </source>
</evidence>
<keyword evidence="4" id="KW-1185">Reference proteome</keyword>
<organism evidence="3 4">
    <name type="scientific">Cryobacterium adonitolivorans</name>
    <dbReference type="NCBI Taxonomy" id="1259189"/>
    <lineage>
        <taxon>Bacteria</taxon>
        <taxon>Bacillati</taxon>
        <taxon>Actinomycetota</taxon>
        <taxon>Actinomycetes</taxon>
        <taxon>Micrococcales</taxon>
        <taxon>Microbacteriaceae</taxon>
        <taxon>Cryobacterium</taxon>
    </lineage>
</organism>
<feature type="region of interest" description="Disordered" evidence="1">
    <location>
        <begin position="1"/>
        <end position="42"/>
    </location>
</feature>
<feature type="domain" description="DUF222" evidence="2">
    <location>
        <begin position="123"/>
        <end position="301"/>
    </location>
</feature>
<proteinExistence type="predicted"/>
<dbReference type="AlphaFoldDB" id="A0A4R8WAZ8"/>
<dbReference type="EMBL" id="SOFL01000016">
    <property type="protein sequence ID" value="TFC04053.1"/>
    <property type="molecule type" value="Genomic_DNA"/>
</dbReference>
<evidence type="ECO:0000256" key="1">
    <source>
        <dbReference type="SAM" id="MobiDB-lite"/>
    </source>
</evidence>
<feature type="non-terminal residue" evidence="3">
    <location>
        <position position="313"/>
    </location>
</feature>
<reference evidence="3 4" key="1">
    <citation type="submission" date="2019-03" db="EMBL/GenBank/DDBJ databases">
        <title>Genomics of glacier-inhabiting Cryobacterium strains.</title>
        <authorList>
            <person name="Liu Q."/>
            <person name="Xin Y.-H."/>
        </authorList>
    </citation>
    <scope>NUCLEOTIDE SEQUENCE [LARGE SCALE GENOMIC DNA]</scope>
    <source>
        <strain evidence="3 4">RHLS22-1</strain>
    </source>
</reference>
<evidence type="ECO:0000313" key="3">
    <source>
        <dbReference type="EMBL" id="TFC04053.1"/>
    </source>
</evidence>
<protein>
    <submittedName>
        <fullName evidence="3">DUF222 domain-containing protein</fullName>
    </submittedName>
</protein>
<dbReference type="Pfam" id="PF02720">
    <property type="entry name" value="DUF222"/>
    <property type="match status" value="1"/>
</dbReference>
<evidence type="ECO:0000259" key="2">
    <source>
        <dbReference type="Pfam" id="PF02720"/>
    </source>
</evidence>
<comment type="caution">
    <text evidence="3">The sequence shown here is derived from an EMBL/GenBank/DDBJ whole genome shotgun (WGS) entry which is preliminary data.</text>
</comment>
<dbReference type="RefSeq" id="WP_134452977.1">
    <property type="nucleotide sequence ID" value="NZ_SOFL01000016.1"/>
</dbReference>
<gene>
    <name evidence="3" type="ORF">E3O42_05490</name>
</gene>
<dbReference type="OrthoDB" id="3261064at2"/>
<dbReference type="InterPro" id="IPR003870">
    <property type="entry name" value="DUF222"/>
</dbReference>
<dbReference type="Proteomes" id="UP000297907">
    <property type="component" value="Unassembled WGS sequence"/>
</dbReference>
<sequence>MSSPAEQFPADPDDPGHDARNPDTGADAGARGQAHRRRRTLQEQVQATLAGKVATARRAHRRIAKANAERAVALADLQRWSSDPANAKLLNPDYALELARGPVLTDADASPRKVAAWQDQEIARRTVTSEVACSLHLADRTAEDLIGESSMFAGPMNATLTAMSAGDISYRHGQVLMEQLSFIPLEDLHACEAQLLPAAKELTVGKLAGKARRLRERAHPETITKRSTAAIAERGVWWEGRPDGMGTLTWYGTAQQTQAAHDRLTSIAEAASTQERRDDSIPVEQRRTIGQICADAMADLVLDGVTPAGTGGG</sequence>
<accession>A0A4R8WAZ8</accession>
<name>A0A4R8WAZ8_9MICO</name>